<evidence type="ECO:0000256" key="1">
    <source>
        <dbReference type="ARBA" id="ARBA00022630"/>
    </source>
</evidence>
<dbReference type="PANTHER" id="PTHR42847:SF4">
    <property type="entry name" value="ALKANESULFONATE MONOOXYGENASE-RELATED"/>
    <property type="match status" value="1"/>
</dbReference>
<dbReference type="PANTHER" id="PTHR42847">
    <property type="entry name" value="ALKANESULFONATE MONOOXYGENASE"/>
    <property type="match status" value="1"/>
</dbReference>
<keyword evidence="3 6" id="KW-0560">Oxidoreductase</keyword>
<proteinExistence type="predicted"/>
<dbReference type="GO" id="GO:0046306">
    <property type="term" value="P:alkanesulfonate catabolic process"/>
    <property type="evidence" value="ECO:0007669"/>
    <property type="project" value="TreeGrafter"/>
</dbReference>
<feature type="domain" description="Luciferase-like" evidence="5">
    <location>
        <begin position="47"/>
        <end position="360"/>
    </location>
</feature>
<sequence>MIGVLGSRWTKLWTVGRASDEPERMADGPTLHWYLPTHGDTATIADNQAADGSRVPSYLEPSLDNLTVLARAAEDLGFEAALTPTGSYCEDSWLATAALAQHTRALKFLVAFRPGVLSPTLAAQQVSTYQRFTGNRLALNVVTGGDDAEMRRFGDDVDKSARYRRTGEFLAIVRGVLSHDEFSFDGEFYSVERAKTAYPVTTRPTVYFGGSSPEAIAVAAEHADVYLTWGETPEQVAEKFERVRAAAAEHGRTLRFGVRLHTVARPTTAQAWERAEELLADLSPEQVAQAHARYTASVSEGQRRMAALTDGVLRDARSLEIAPGLWAGPSLVRDGAGTAAVGSYADVAGVLGRYVDVGASEFILSGYPQIDEIRHVGAGVAPLLRIGAAA</sequence>
<dbReference type="GO" id="GO:0008726">
    <property type="term" value="F:alkanesulfonate monooxygenase activity"/>
    <property type="evidence" value="ECO:0007669"/>
    <property type="project" value="UniProtKB-EC"/>
</dbReference>
<dbReference type="Pfam" id="PF00296">
    <property type="entry name" value="Bac_luciferase"/>
    <property type="match status" value="1"/>
</dbReference>
<accession>A0A0J6W7J4</accession>
<dbReference type="EMBL" id="JYNU01000009">
    <property type="protein sequence ID" value="KMO77823.1"/>
    <property type="molecule type" value="Genomic_DNA"/>
</dbReference>
<dbReference type="AlphaFoldDB" id="A0A0J6W7J4"/>
<protein>
    <submittedName>
        <fullName evidence="6">Alkanesulfonate monooxygenase</fullName>
        <ecNumber evidence="6">1.14.14.5</ecNumber>
    </submittedName>
</protein>
<dbReference type="SUPFAM" id="SSF51679">
    <property type="entry name" value="Bacterial luciferase-like"/>
    <property type="match status" value="1"/>
</dbReference>
<comment type="caution">
    <text evidence="6">The sequence shown here is derived from an EMBL/GenBank/DDBJ whole genome shotgun (WGS) entry which is preliminary data.</text>
</comment>
<keyword evidence="2" id="KW-0288">FMN</keyword>
<keyword evidence="4 6" id="KW-0503">Monooxygenase</keyword>
<dbReference type="Proteomes" id="UP000036313">
    <property type="component" value="Unassembled WGS sequence"/>
</dbReference>
<evidence type="ECO:0000313" key="7">
    <source>
        <dbReference type="Proteomes" id="UP000036313"/>
    </source>
</evidence>
<organism evidence="6 7">
    <name type="scientific">Mycolicibacterium obuense</name>
    <dbReference type="NCBI Taxonomy" id="1807"/>
    <lineage>
        <taxon>Bacteria</taxon>
        <taxon>Bacillati</taxon>
        <taxon>Actinomycetota</taxon>
        <taxon>Actinomycetes</taxon>
        <taxon>Mycobacteriales</taxon>
        <taxon>Mycobacteriaceae</taxon>
        <taxon>Mycolicibacterium</taxon>
    </lineage>
</organism>
<reference evidence="6 7" key="1">
    <citation type="journal article" date="2015" name="Genome Biol. Evol.">
        <title>Characterization of Three Mycobacterium spp. with Potential Use in Bioremediation by Genome Sequencing and Comparative Genomics.</title>
        <authorList>
            <person name="Das S."/>
            <person name="Pettersson B.M."/>
            <person name="Behra P.R."/>
            <person name="Ramesh M."/>
            <person name="Dasgupta S."/>
            <person name="Bhattacharya A."/>
            <person name="Kirsebom L.A."/>
        </authorList>
    </citation>
    <scope>NUCLEOTIDE SEQUENCE [LARGE SCALE GENOMIC DNA]</scope>
    <source>
        <strain evidence="6 7">DSM 44075</strain>
    </source>
</reference>
<evidence type="ECO:0000313" key="6">
    <source>
        <dbReference type="EMBL" id="KMO77823.1"/>
    </source>
</evidence>
<evidence type="ECO:0000256" key="2">
    <source>
        <dbReference type="ARBA" id="ARBA00022643"/>
    </source>
</evidence>
<evidence type="ECO:0000259" key="5">
    <source>
        <dbReference type="Pfam" id="PF00296"/>
    </source>
</evidence>
<dbReference type="InterPro" id="IPR036661">
    <property type="entry name" value="Luciferase-like_sf"/>
</dbReference>
<dbReference type="InterPro" id="IPR011251">
    <property type="entry name" value="Luciferase-like_dom"/>
</dbReference>
<gene>
    <name evidence="6" type="primary">ssuD_2</name>
    <name evidence="6" type="ORF">MOBUDSM44075_01731</name>
</gene>
<evidence type="ECO:0000256" key="4">
    <source>
        <dbReference type="ARBA" id="ARBA00023033"/>
    </source>
</evidence>
<evidence type="ECO:0000256" key="3">
    <source>
        <dbReference type="ARBA" id="ARBA00023002"/>
    </source>
</evidence>
<dbReference type="EC" id="1.14.14.5" evidence="6"/>
<dbReference type="CDD" id="cd01094">
    <property type="entry name" value="Alkanesulfonate_monoxygenase"/>
    <property type="match status" value="1"/>
</dbReference>
<dbReference type="Gene3D" id="3.20.20.30">
    <property type="entry name" value="Luciferase-like domain"/>
    <property type="match status" value="1"/>
</dbReference>
<dbReference type="InterPro" id="IPR050172">
    <property type="entry name" value="SsuD_RutA_monooxygenase"/>
</dbReference>
<dbReference type="PATRIC" id="fig|1807.14.peg.1739"/>
<keyword evidence="1" id="KW-0285">Flavoprotein</keyword>
<name>A0A0J6W7J4_9MYCO</name>